<dbReference type="EMBL" id="JAJTVO010000015">
    <property type="protein sequence ID" value="MCE4122497.1"/>
    <property type="molecule type" value="Genomic_DNA"/>
</dbReference>
<dbReference type="EMBL" id="QRKB01000084">
    <property type="protein sequence ID" value="RHH74438.1"/>
    <property type="molecule type" value="Genomic_DNA"/>
</dbReference>
<proteinExistence type="predicted"/>
<dbReference type="Proteomes" id="UP000284548">
    <property type="component" value="Unassembled WGS sequence"/>
</dbReference>
<protein>
    <recommendedName>
        <fullName evidence="4">Transcriptional regulator</fullName>
    </recommendedName>
</protein>
<evidence type="ECO:0000313" key="2">
    <source>
        <dbReference type="EMBL" id="RHH74438.1"/>
    </source>
</evidence>
<dbReference type="Proteomes" id="UP001200307">
    <property type="component" value="Unassembled WGS sequence"/>
</dbReference>
<evidence type="ECO:0000313" key="3">
    <source>
        <dbReference type="Proteomes" id="UP000284548"/>
    </source>
</evidence>
<gene>
    <name evidence="2" type="ORF">DW192_15930</name>
    <name evidence="1" type="ORF">LYY06_09515</name>
</gene>
<name>A0A3R6L6J1_9BACT</name>
<dbReference type="AlphaFoldDB" id="A0A3R6L6J1"/>
<comment type="caution">
    <text evidence="2">The sequence shown here is derived from an EMBL/GenBank/DDBJ whole genome shotgun (WGS) entry which is preliminary data.</text>
</comment>
<dbReference type="RefSeq" id="WP_118255945.1">
    <property type="nucleotide sequence ID" value="NZ_CATKVX010000001.1"/>
</dbReference>
<reference evidence="2 3" key="1">
    <citation type="submission" date="2018-08" db="EMBL/GenBank/DDBJ databases">
        <title>A genome reference for cultivated species of the human gut microbiota.</title>
        <authorList>
            <person name="Zou Y."/>
            <person name="Xue W."/>
            <person name="Luo G."/>
        </authorList>
    </citation>
    <scope>NUCLEOTIDE SEQUENCE [LARGE SCALE GENOMIC DNA]</scope>
    <source>
        <strain evidence="2 3">AM16-54</strain>
    </source>
</reference>
<sequence>MTELLSILYKLRIFTSDELSEALKGKVKSVEALLARYKQQGWIVAIRRNTYCMKDIASGLPVCDKYEIGSHLSHTACISYHTALEFHGLAHQPFNEVFVKSMTRFNSFSFDDVDYTYCRQTKEIVGMMTPKGNPYVRVTDVESTLLDCFDRIDRAGGIEELLHCMEGIVLLNEERLIDYLARYDKAFLYQKTGYLLERIKEQANISESLLELCRAKGTKSVKWLTNNEESDTFVNKWRMYVPQELTSKEEYELI</sequence>
<evidence type="ECO:0008006" key="4">
    <source>
        <dbReference type="Google" id="ProtNLM"/>
    </source>
</evidence>
<reference evidence="1" key="2">
    <citation type="submission" date="2021-12" db="EMBL/GenBank/DDBJ databases">
        <authorList>
            <person name="Lv X."/>
        </authorList>
    </citation>
    <scope>NUCLEOTIDE SEQUENCE</scope>
    <source>
        <strain evidence="1">HF2106</strain>
    </source>
</reference>
<evidence type="ECO:0000313" key="1">
    <source>
        <dbReference type="EMBL" id="MCE4122497.1"/>
    </source>
</evidence>
<organism evidence="2 3">
    <name type="scientific">Segatella copri</name>
    <dbReference type="NCBI Taxonomy" id="165179"/>
    <lineage>
        <taxon>Bacteria</taxon>
        <taxon>Pseudomonadati</taxon>
        <taxon>Bacteroidota</taxon>
        <taxon>Bacteroidia</taxon>
        <taxon>Bacteroidales</taxon>
        <taxon>Prevotellaceae</taxon>
        <taxon>Segatella</taxon>
    </lineage>
</organism>
<accession>A0A3R6L6J1</accession>